<dbReference type="RefSeq" id="WP_184177183.1">
    <property type="nucleotide sequence ID" value="NZ_JACHGF010000008.1"/>
</dbReference>
<dbReference type="Pfam" id="PF13441">
    <property type="entry name" value="Gly-zipper_YMGG"/>
    <property type="match status" value="1"/>
</dbReference>
<dbReference type="InterPro" id="IPR027367">
    <property type="entry name" value="Gly-zipper_YMGG"/>
</dbReference>
<dbReference type="PROSITE" id="PS51257">
    <property type="entry name" value="PROKAR_LIPOPROTEIN"/>
    <property type="match status" value="1"/>
</dbReference>
<dbReference type="EMBL" id="JACHGF010000008">
    <property type="protein sequence ID" value="MBB5286247.1"/>
    <property type="molecule type" value="Genomic_DNA"/>
</dbReference>
<dbReference type="Proteomes" id="UP000557307">
    <property type="component" value="Unassembled WGS sequence"/>
</dbReference>
<accession>A0A840TXD9</accession>
<feature type="domain" description="YMGG-like Gly-zipper" evidence="2">
    <location>
        <begin position="87"/>
        <end position="131"/>
    </location>
</feature>
<evidence type="ECO:0000259" key="2">
    <source>
        <dbReference type="Pfam" id="PF13441"/>
    </source>
</evidence>
<evidence type="ECO:0000313" key="3">
    <source>
        <dbReference type="EMBL" id="MBB5286247.1"/>
    </source>
</evidence>
<keyword evidence="4" id="KW-1185">Reference proteome</keyword>
<sequence length="141" mass="14579">MKKLVIVFSVVAVMSSCQHSARQEARLEAATADSLAREAEIQQAKQATIDSMRIAQLEEELAAKEREEANRANQPATVVVQQRKGMNNTAKGALIGAGVGAATGALVSKKRGQGALIGGAVGAGGGAATGAVIDNRKKRRN</sequence>
<name>A0A840TXD9_9BACT</name>
<proteinExistence type="predicted"/>
<gene>
    <name evidence="3" type="ORF">HNQ92_004407</name>
</gene>
<evidence type="ECO:0000313" key="4">
    <source>
        <dbReference type="Proteomes" id="UP000557307"/>
    </source>
</evidence>
<dbReference type="AlphaFoldDB" id="A0A840TXD9"/>
<feature type="coiled-coil region" evidence="1">
    <location>
        <begin position="47"/>
        <end position="74"/>
    </location>
</feature>
<keyword evidence="1" id="KW-0175">Coiled coil</keyword>
<evidence type="ECO:0000256" key="1">
    <source>
        <dbReference type="SAM" id="Coils"/>
    </source>
</evidence>
<reference evidence="3 4" key="1">
    <citation type="submission" date="2020-08" db="EMBL/GenBank/DDBJ databases">
        <title>Genomic Encyclopedia of Type Strains, Phase IV (KMG-IV): sequencing the most valuable type-strain genomes for metagenomic binning, comparative biology and taxonomic classification.</title>
        <authorList>
            <person name="Goeker M."/>
        </authorList>
    </citation>
    <scope>NUCLEOTIDE SEQUENCE [LARGE SCALE GENOMIC DNA]</scope>
    <source>
        <strain evidence="3 4">DSM 105074</strain>
    </source>
</reference>
<comment type="caution">
    <text evidence="3">The sequence shown here is derived from an EMBL/GenBank/DDBJ whole genome shotgun (WGS) entry which is preliminary data.</text>
</comment>
<protein>
    <submittedName>
        <fullName evidence="3">Heme exporter protein D</fullName>
    </submittedName>
</protein>
<organism evidence="3 4">
    <name type="scientific">Rhabdobacter roseus</name>
    <dbReference type="NCBI Taxonomy" id="1655419"/>
    <lineage>
        <taxon>Bacteria</taxon>
        <taxon>Pseudomonadati</taxon>
        <taxon>Bacteroidota</taxon>
        <taxon>Cytophagia</taxon>
        <taxon>Cytophagales</taxon>
        <taxon>Cytophagaceae</taxon>
        <taxon>Rhabdobacter</taxon>
    </lineage>
</organism>